<keyword evidence="3" id="KW-1133">Transmembrane helix</keyword>
<dbReference type="Proteomes" id="UP000886653">
    <property type="component" value="Unassembled WGS sequence"/>
</dbReference>
<dbReference type="Gene3D" id="3.40.50.10320">
    <property type="entry name" value="LmbE-like"/>
    <property type="match status" value="1"/>
</dbReference>
<evidence type="ECO:0000256" key="2">
    <source>
        <dbReference type="ARBA" id="ARBA00012176"/>
    </source>
</evidence>
<dbReference type="InterPro" id="IPR024078">
    <property type="entry name" value="LmbE-like_dom_sf"/>
</dbReference>
<keyword evidence="3" id="KW-0812">Transmembrane</keyword>
<dbReference type="PANTHER" id="PTHR12993:SF11">
    <property type="entry name" value="N-ACETYLGLUCOSAMINYL-PHOSPHATIDYLINOSITOL DE-N-ACETYLASE"/>
    <property type="match status" value="1"/>
</dbReference>
<accession>A0A9P6TDA2</accession>
<evidence type="ECO:0000256" key="3">
    <source>
        <dbReference type="SAM" id="Phobius"/>
    </source>
</evidence>
<dbReference type="AlphaFoldDB" id="A0A9P6TDA2"/>
<comment type="similarity">
    <text evidence="1">Belongs to the PIGL family.</text>
</comment>
<evidence type="ECO:0000313" key="4">
    <source>
        <dbReference type="EMBL" id="KAG0148236.1"/>
    </source>
</evidence>
<dbReference type="Pfam" id="PF02585">
    <property type="entry name" value="PIG-L"/>
    <property type="match status" value="1"/>
</dbReference>
<feature type="transmembrane region" description="Helical" evidence="3">
    <location>
        <begin position="92"/>
        <end position="111"/>
    </location>
</feature>
<name>A0A9P6TDA2_9BASI</name>
<sequence length="399" mass="44992">MVTPYAPPLSPLYEHLPETSEQHHHKGSIRHFDYGDREDVMAGNEELRHELGSYNSTRYPPSISTYKSKSKFQAASMPRRRRFDLTSRRHKARFYLLGAFMVAWPTFWWILITCIFSDHPALFPTSLSNANSTLVVVAHPDDECLFFAPVILAATQRAGNHGALLVLSAGNHYGLGETRRKELKGSCSELGIRDDRCEVMDISSIQDDPIKWWPVETITKVVTEHIDKWMIDSIITFDDGGVSGHINHRAVSAAVTQLALSTNFTRSAAAATFPAAPKPAPSLFVLNSVFLLRKYSGLYDLPLAFLGFVPSLIFGPSIQSIPELVTGYDSKTEVSAAASERERREATSSYERGLLVSGWSSYRAARKAFRQHQSQLVWDRHLYMLVSRYMYFNTIERVI</sequence>
<gene>
    <name evidence="4" type="ORF">CROQUDRAFT_655153</name>
</gene>
<evidence type="ECO:0000256" key="1">
    <source>
        <dbReference type="ARBA" id="ARBA00006066"/>
    </source>
</evidence>
<keyword evidence="5" id="KW-1185">Reference proteome</keyword>
<dbReference type="OrthoDB" id="440160at2759"/>
<dbReference type="GO" id="GO:0000225">
    <property type="term" value="F:N-acetylglucosaminylphosphatidylinositol deacetylase activity"/>
    <property type="evidence" value="ECO:0007669"/>
    <property type="project" value="UniProtKB-EC"/>
</dbReference>
<keyword evidence="3" id="KW-0472">Membrane</keyword>
<dbReference type="EC" id="3.5.1.89" evidence="2"/>
<comment type="caution">
    <text evidence="4">The sequence shown here is derived from an EMBL/GenBank/DDBJ whole genome shotgun (WGS) entry which is preliminary data.</text>
</comment>
<dbReference type="SUPFAM" id="SSF102588">
    <property type="entry name" value="LmbE-like"/>
    <property type="match status" value="1"/>
</dbReference>
<dbReference type="InterPro" id="IPR003737">
    <property type="entry name" value="GlcNAc_PI_deacetylase-related"/>
</dbReference>
<dbReference type="PANTHER" id="PTHR12993">
    <property type="entry name" value="N-ACETYLGLUCOSAMINYL-PHOSPHATIDYLINOSITOL DE-N-ACETYLASE-RELATED"/>
    <property type="match status" value="1"/>
</dbReference>
<organism evidence="4 5">
    <name type="scientific">Cronartium quercuum f. sp. fusiforme G11</name>
    <dbReference type="NCBI Taxonomy" id="708437"/>
    <lineage>
        <taxon>Eukaryota</taxon>
        <taxon>Fungi</taxon>
        <taxon>Dikarya</taxon>
        <taxon>Basidiomycota</taxon>
        <taxon>Pucciniomycotina</taxon>
        <taxon>Pucciniomycetes</taxon>
        <taxon>Pucciniales</taxon>
        <taxon>Coleosporiaceae</taxon>
        <taxon>Cronartium</taxon>
    </lineage>
</organism>
<dbReference type="EMBL" id="MU167239">
    <property type="protein sequence ID" value="KAG0148236.1"/>
    <property type="molecule type" value="Genomic_DNA"/>
</dbReference>
<proteinExistence type="inferred from homology"/>
<reference evidence="4" key="1">
    <citation type="submission" date="2013-11" db="EMBL/GenBank/DDBJ databases">
        <title>Genome sequence of the fusiform rust pathogen reveals effectors for host alternation and coevolution with pine.</title>
        <authorList>
            <consortium name="DOE Joint Genome Institute"/>
            <person name="Smith K."/>
            <person name="Pendleton A."/>
            <person name="Kubisiak T."/>
            <person name="Anderson C."/>
            <person name="Salamov A."/>
            <person name="Aerts A."/>
            <person name="Riley R."/>
            <person name="Clum A."/>
            <person name="Lindquist E."/>
            <person name="Ence D."/>
            <person name="Campbell M."/>
            <person name="Kronenberg Z."/>
            <person name="Feau N."/>
            <person name="Dhillon B."/>
            <person name="Hamelin R."/>
            <person name="Burleigh J."/>
            <person name="Smith J."/>
            <person name="Yandell M."/>
            <person name="Nelson C."/>
            <person name="Grigoriev I."/>
            <person name="Davis J."/>
        </authorList>
    </citation>
    <scope>NUCLEOTIDE SEQUENCE</scope>
    <source>
        <strain evidence="4">G11</strain>
    </source>
</reference>
<protein>
    <recommendedName>
        <fullName evidence="2">N-acetylglucosaminylphosphatidylinositol deacetylase</fullName>
        <ecNumber evidence="2">3.5.1.89</ecNumber>
    </recommendedName>
</protein>
<evidence type="ECO:0000313" key="5">
    <source>
        <dbReference type="Proteomes" id="UP000886653"/>
    </source>
</evidence>
<dbReference type="GO" id="GO:0005783">
    <property type="term" value="C:endoplasmic reticulum"/>
    <property type="evidence" value="ECO:0007669"/>
    <property type="project" value="TreeGrafter"/>
</dbReference>